<dbReference type="AlphaFoldDB" id="A0A9P1MUE2"/>
<reference evidence="6" key="1">
    <citation type="submission" date="2022-11" db="EMBL/GenBank/DDBJ databases">
        <authorList>
            <person name="Kikuchi T."/>
        </authorList>
    </citation>
    <scope>NUCLEOTIDE SEQUENCE</scope>
    <source>
        <strain evidence="6">PS1010</strain>
    </source>
</reference>
<dbReference type="FunFam" id="3.30.1360.40:FF:000001">
    <property type="entry name" value="Ribosome-recycling factor"/>
    <property type="match status" value="1"/>
</dbReference>
<dbReference type="SUPFAM" id="SSF55194">
    <property type="entry name" value="Ribosome recycling factor, RRF"/>
    <property type="match status" value="1"/>
</dbReference>
<dbReference type="GO" id="GO:0005739">
    <property type="term" value="C:mitochondrion"/>
    <property type="evidence" value="ECO:0007669"/>
    <property type="project" value="TreeGrafter"/>
</dbReference>
<gene>
    <name evidence="6" type="ORF">CAMP_LOCUS1843</name>
</gene>
<dbReference type="InterPro" id="IPR036191">
    <property type="entry name" value="RRF_sf"/>
</dbReference>
<dbReference type="GO" id="GO:0043023">
    <property type="term" value="F:ribosomal large subunit binding"/>
    <property type="evidence" value="ECO:0007669"/>
    <property type="project" value="TreeGrafter"/>
</dbReference>
<comment type="caution">
    <text evidence="6">The sequence shown here is derived from an EMBL/GenBank/DDBJ whole genome shotgun (WGS) entry which is preliminary data.</text>
</comment>
<dbReference type="Pfam" id="PF01765">
    <property type="entry name" value="RRF"/>
    <property type="match status" value="1"/>
</dbReference>
<dbReference type="InterPro" id="IPR023584">
    <property type="entry name" value="Ribosome_recyc_fac_dom"/>
</dbReference>
<evidence type="ECO:0000256" key="2">
    <source>
        <dbReference type="ARBA" id="ARBA00020581"/>
    </source>
</evidence>
<dbReference type="Gene3D" id="1.10.132.20">
    <property type="entry name" value="Ribosome-recycling factor"/>
    <property type="match status" value="1"/>
</dbReference>
<evidence type="ECO:0000313" key="6">
    <source>
        <dbReference type="EMBL" id="CAI5439206.1"/>
    </source>
</evidence>
<evidence type="ECO:0000313" key="7">
    <source>
        <dbReference type="Proteomes" id="UP001152747"/>
    </source>
</evidence>
<evidence type="ECO:0000256" key="3">
    <source>
        <dbReference type="ARBA" id="ARBA00022917"/>
    </source>
</evidence>
<dbReference type="GO" id="GO:0006412">
    <property type="term" value="P:translation"/>
    <property type="evidence" value="ECO:0007669"/>
    <property type="project" value="UniProtKB-KW"/>
</dbReference>
<sequence>MNRVGFLVSTISTCRQFSRLQFSTTPQIFKKKINEKQKKGNQQVHFANLEENQIVKDTHKELQEVEKILHEELARHFSLKVDVRQYEEIMVKLDTGKDKQLSHLARVTMKSPLMVMINFQDNPAAMKAAKLAIQKSTLNVTPQQEGAVLYITIPPMSRERREKMAQDAKTRILNEYKKALNEIYTKGDKKSSAEFAGKPDDARKTRQMLLDLKKSAENKAGQLIEAKRQELLKQVV</sequence>
<keyword evidence="7" id="KW-1185">Reference proteome</keyword>
<comment type="similarity">
    <text evidence="1">Belongs to the RRF family.</text>
</comment>
<dbReference type="Gene3D" id="3.30.1360.40">
    <property type="match status" value="1"/>
</dbReference>
<evidence type="ECO:0000259" key="5">
    <source>
        <dbReference type="Pfam" id="PF01765"/>
    </source>
</evidence>
<dbReference type="OrthoDB" id="407355at2759"/>
<dbReference type="PANTHER" id="PTHR20982:SF3">
    <property type="entry name" value="MITOCHONDRIAL RIBOSOME RECYCLING FACTOR PSEUDO 1"/>
    <property type="match status" value="1"/>
</dbReference>
<keyword evidence="3" id="KW-0648">Protein biosynthesis</keyword>
<feature type="domain" description="Ribosome recycling factor" evidence="5">
    <location>
        <begin position="70"/>
        <end position="232"/>
    </location>
</feature>
<evidence type="ECO:0000256" key="4">
    <source>
        <dbReference type="ARBA" id="ARBA00033107"/>
    </source>
</evidence>
<dbReference type="EMBL" id="CANHGI010000001">
    <property type="protein sequence ID" value="CAI5439206.1"/>
    <property type="molecule type" value="Genomic_DNA"/>
</dbReference>
<protein>
    <recommendedName>
        <fullName evidence="2">Ribosome-recycling factor, mitochondrial</fullName>
    </recommendedName>
    <alternativeName>
        <fullName evidence="4">Ribosome-releasing factor, mitochondrial</fullName>
    </alternativeName>
</protein>
<dbReference type="InterPro" id="IPR002661">
    <property type="entry name" value="Ribosome_recyc_fac"/>
</dbReference>
<dbReference type="Proteomes" id="UP001152747">
    <property type="component" value="Unassembled WGS sequence"/>
</dbReference>
<proteinExistence type="inferred from homology"/>
<accession>A0A9P1MUE2</accession>
<name>A0A9P1MUE2_9PELO</name>
<organism evidence="6 7">
    <name type="scientific">Caenorhabditis angaria</name>
    <dbReference type="NCBI Taxonomy" id="860376"/>
    <lineage>
        <taxon>Eukaryota</taxon>
        <taxon>Metazoa</taxon>
        <taxon>Ecdysozoa</taxon>
        <taxon>Nematoda</taxon>
        <taxon>Chromadorea</taxon>
        <taxon>Rhabditida</taxon>
        <taxon>Rhabditina</taxon>
        <taxon>Rhabditomorpha</taxon>
        <taxon>Rhabditoidea</taxon>
        <taxon>Rhabditidae</taxon>
        <taxon>Peloderinae</taxon>
        <taxon>Caenorhabditis</taxon>
    </lineage>
</organism>
<dbReference type="PANTHER" id="PTHR20982">
    <property type="entry name" value="RIBOSOME RECYCLING FACTOR"/>
    <property type="match status" value="1"/>
</dbReference>
<evidence type="ECO:0000256" key="1">
    <source>
        <dbReference type="ARBA" id="ARBA00005912"/>
    </source>
</evidence>